<feature type="compositionally biased region" description="Basic and acidic residues" evidence="12">
    <location>
        <begin position="322"/>
        <end position="362"/>
    </location>
</feature>
<evidence type="ECO:0000313" key="15">
    <source>
        <dbReference type="Proteomes" id="UP000663826"/>
    </source>
</evidence>
<keyword evidence="9" id="KW-0511">Multifunctional enzyme</keyword>
<feature type="compositionally biased region" description="Basic and acidic residues" evidence="12">
    <location>
        <begin position="230"/>
        <end position="246"/>
    </location>
</feature>
<dbReference type="SMART" id="SM00478">
    <property type="entry name" value="ENDO3c"/>
    <property type="match status" value="1"/>
</dbReference>
<dbReference type="AlphaFoldDB" id="A0A8H2X6Z4"/>
<dbReference type="GO" id="GO:0006285">
    <property type="term" value="P:base-excision repair, AP site formation"/>
    <property type="evidence" value="ECO:0007669"/>
    <property type="project" value="UniProtKB-ARBA"/>
</dbReference>
<dbReference type="EMBL" id="CAJMWQ010000976">
    <property type="protein sequence ID" value="CAE6418861.1"/>
    <property type="molecule type" value="Genomic_DNA"/>
</dbReference>
<keyword evidence="8" id="KW-0539">Nucleus</keyword>
<evidence type="ECO:0000259" key="13">
    <source>
        <dbReference type="SMART" id="SM00478"/>
    </source>
</evidence>
<keyword evidence="6" id="KW-0234">DNA repair</keyword>
<comment type="subcellular location">
    <subcellularLocation>
        <location evidence="1">Nucleus</location>
    </subcellularLocation>
</comment>
<comment type="caution">
    <text evidence="14">The sequence shown here is derived from an EMBL/GenBank/DDBJ whole genome shotgun (WGS) entry which is preliminary data.</text>
</comment>
<dbReference type="SUPFAM" id="SSF48150">
    <property type="entry name" value="DNA-glycosylase"/>
    <property type="match status" value="1"/>
</dbReference>
<dbReference type="EC" id="4.2.99.18" evidence="3"/>
<evidence type="ECO:0000256" key="1">
    <source>
        <dbReference type="ARBA" id="ARBA00004123"/>
    </source>
</evidence>
<evidence type="ECO:0000313" key="14">
    <source>
        <dbReference type="EMBL" id="CAE6418861.1"/>
    </source>
</evidence>
<evidence type="ECO:0000256" key="3">
    <source>
        <dbReference type="ARBA" id="ARBA00012720"/>
    </source>
</evidence>
<dbReference type="PANTHER" id="PTHR10242:SF2">
    <property type="entry name" value="N-GLYCOSYLASE_DNA LYASE"/>
    <property type="match status" value="1"/>
</dbReference>
<evidence type="ECO:0000256" key="2">
    <source>
        <dbReference type="ARBA" id="ARBA00010679"/>
    </source>
</evidence>
<feature type="region of interest" description="Disordered" evidence="12">
    <location>
        <begin position="268"/>
        <end position="293"/>
    </location>
</feature>
<evidence type="ECO:0000256" key="6">
    <source>
        <dbReference type="ARBA" id="ARBA00023204"/>
    </source>
</evidence>
<feature type="compositionally biased region" description="Basic residues" evidence="12">
    <location>
        <begin position="447"/>
        <end position="457"/>
    </location>
</feature>
<feature type="region of interest" description="Disordered" evidence="12">
    <location>
        <begin position="203"/>
        <end position="252"/>
    </location>
</feature>
<evidence type="ECO:0000256" key="4">
    <source>
        <dbReference type="ARBA" id="ARBA00022763"/>
    </source>
</evidence>
<feature type="compositionally biased region" description="Basic residues" evidence="12">
    <location>
        <begin position="400"/>
        <end position="410"/>
    </location>
</feature>
<evidence type="ECO:0000256" key="11">
    <source>
        <dbReference type="ARBA" id="ARBA00044632"/>
    </source>
</evidence>
<organism evidence="14 15">
    <name type="scientific">Rhizoctonia solani</name>
    <dbReference type="NCBI Taxonomy" id="456999"/>
    <lineage>
        <taxon>Eukaryota</taxon>
        <taxon>Fungi</taxon>
        <taxon>Dikarya</taxon>
        <taxon>Basidiomycota</taxon>
        <taxon>Agaricomycotina</taxon>
        <taxon>Agaricomycetes</taxon>
        <taxon>Cantharellales</taxon>
        <taxon>Ceratobasidiaceae</taxon>
        <taxon>Rhizoctonia</taxon>
    </lineage>
</organism>
<dbReference type="GO" id="GO:0140078">
    <property type="term" value="F:class I DNA-(apurinic or apyrimidinic site) endonuclease activity"/>
    <property type="evidence" value="ECO:0007669"/>
    <property type="project" value="UniProtKB-EC"/>
</dbReference>
<accession>A0A8H2X6Z4</accession>
<evidence type="ECO:0000256" key="5">
    <source>
        <dbReference type="ARBA" id="ARBA00022801"/>
    </source>
</evidence>
<feature type="compositionally biased region" description="Basic and acidic residues" evidence="12">
    <location>
        <begin position="278"/>
        <end position="293"/>
    </location>
</feature>
<dbReference type="Pfam" id="PF00730">
    <property type="entry name" value="HhH-GPD"/>
    <property type="match status" value="1"/>
</dbReference>
<protein>
    <recommendedName>
        <fullName evidence="3">DNA-(apurinic or apyrimidinic site) lyase</fullName>
        <ecNumber evidence="3">4.2.99.18</ecNumber>
    </recommendedName>
</protein>
<evidence type="ECO:0000256" key="9">
    <source>
        <dbReference type="ARBA" id="ARBA00023268"/>
    </source>
</evidence>
<reference evidence="14" key="1">
    <citation type="submission" date="2021-01" db="EMBL/GenBank/DDBJ databases">
        <authorList>
            <person name="Kaushik A."/>
        </authorList>
    </citation>
    <scope>NUCLEOTIDE SEQUENCE</scope>
    <source>
        <strain evidence="14">AG1-1B</strain>
    </source>
</reference>
<evidence type="ECO:0000256" key="12">
    <source>
        <dbReference type="SAM" id="MobiDB-lite"/>
    </source>
</evidence>
<dbReference type="InterPro" id="IPR023170">
    <property type="entry name" value="HhH_base_excis_C"/>
</dbReference>
<sequence length="457" mass="50241">MVHSLGIHFSPPVCSSSELPGSPLDTAWHAFPPPKALAGPNVEAKLRELGFGYRAKYIQKTAAMLCEKHEDPMKALLELRQLPTSQARERLLEFHGVGPKVADCILLMSMDKTEVVPVDTHVQQIATKMYGFKSQGKQPKAMNPRLYSEIASKFTDTWGPYAGWAHSVLFTADLKSFANFGLDPAVTAVANDVTLPLPSPMLAIDKNPLDGSSTSVPVKSEGSTRKSAPRKREAKNEPNGEPKLGEEAFEDTTLAERVKRRRRLGNRNHFLRSMAEPVSHEPERTSGSDEAPEVHFADTVSVVTEVNNIAEAPLIDTPLELTTKDDKDAAKANEQIRRSASRDRDMKDEEGLVLKAAPREASEDPSIAPAEVTEGVKNLEISPPVNKKRKPQDEGEQPHTKGRKGARKGRKPGEDRDGSAKPSTRGSATRRRNSVPSHNGPTQELRRSKRRKSTLSQ</sequence>
<keyword evidence="7" id="KW-0456">Lyase</keyword>
<feature type="region of interest" description="Disordered" evidence="12">
    <location>
        <begin position="314"/>
        <end position="457"/>
    </location>
</feature>
<proteinExistence type="inferred from homology"/>
<dbReference type="InterPro" id="IPR003265">
    <property type="entry name" value="HhH-GPD_domain"/>
</dbReference>
<dbReference type="GO" id="GO:0034039">
    <property type="term" value="F:8-oxo-7,8-dihydroguanine DNA N-glycosylase activity"/>
    <property type="evidence" value="ECO:0007669"/>
    <property type="project" value="TreeGrafter"/>
</dbReference>
<keyword evidence="4" id="KW-0227">DNA damage</keyword>
<dbReference type="InterPro" id="IPR052054">
    <property type="entry name" value="Oxidative_DNA_repair_enzyme"/>
</dbReference>
<dbReference type="InterPro" id="IPR011257">
    <property type="entry name" value="DNA_glycosylase"/>
</dbReference>
<dbReference type="FunFam" id="1.10.1670.10:FF:000005">
    <property type="entry name" value="N-glycosylase/DNA lyase OGG1"/>
    <property type="match status" value="1"/>
</dbReference>
<dbReference type="Gene3D" id="1.10.1670.10">
    <property type="entry name" value="Helix-hairpin-Helix base-excision DNA repair enzymes (C-terminal)"/>
    <property type="match status" value="1"/>
</dbReference>
<gene>
    <name evidence="14" type="ORF">RDB_LOCUS46300</name>
</gene>
<keyword evidence="5" id="KW-0378">Hydrolase</keyword>
<evidence type="ECO:0000256" key="8">
    <source>
        <dbReference type="ARBA" id="ARBA00023242"/>
    </source>
</evidence>
<evidence type="ECO:0000256" key="7">
    <source>
        <dbReference type="ARBA" id="ARBA00023239"/>
    </source>
</evidence>
<name>A0A8H2X6Z4_9AGAM</name>
<dbReference type="CDD" id="cd00056">
    <property type="entry name" value="ENDO3c"/>
    <property type="match status" value="1"/>
</dbReference>
<comment type="catalytic activity">
    <reaction evidence="11">
        <text>2'-deoxyribonucleotide-(2'-deoxyribose 5'-phosphate)-2'-deoxyribonucleotide-DNA = a 3'-end 2'-deoxyribonucleotide-(2,3-dehydro-2,3-deoxyribose 5'-phosphate)-DNA + a 5'-end 5'-phospho-2'-deoxyribonucleoside-DNA + H(+)</text>
        <dbReference type="Rhea" id="RHEA:66592"/>
        <dbReference type="Rhea" id="RHEA-COMP:13180"/>
        <dbReference type="Rhea" id="RHEA-COMP:16897"/>
        <dbReference type="Rhea" id="RHEA-COMP:17067"/>
        <dbReference type="ChEBI" id="CHEBI:15378"/>
        <dbReference type="ChEBI" id="CHEBI:136412"/>
        <dbReference type="ChEBI" id="CHEBI:157695"/>
        <dbReference type="ChEBI" id="CHEBI:167181"/>
        <dbReference type="EC" id="4.2.99.18"/>
    </reaction>
</comment>
<keyword evidence="10" id="KW-0326">Glycosidase</keyword>
<dbReference type="GO" id="GO:0005634">
    <property type="term" value="C:nucleus"/>
    <property type="evidence" value="ECO:0007669"/>
    <property type="project" value="UniProtKB-SubCell"/>
</dbReference>
<dbReference type="Proteomes" id="UP000663826">
    <property type="component" value="Unassembled WGS sequence"/>
</dbReference>
<dbReference type="PANTHER" id="PTHR10242">
    <property type="entry name" value="8-OXOGUANINE DNA GLYCOSYLASE"/>
    <property type="match status" value="1"/>
</dbReference>
<comment type="similarity">
    <text evidence="2">Belongs to the type-1 OGG1 family.</text>
</comment>
<evidence type="ECO:0000256" key="10">
    <source>
        <dbReference type="ARBA" id="ARBA00023295"/>
    </source>
</evidence>
<feature type="domain" description="HhH-GPD" evidence="13">
    <location>
        <begin position="15"/>
        <end position="173"/>
    </location>
</feature>
<dbReference type="Gene3D" id="1.10.340.30">
    <property type="entry name" value="Hypothetical protein, domain 2"/>
    <property type="match status" value="1"/>
</dbReference>